<dbReference type="Proteomes" id="UP000466307">
    <property type="component" value="Unassembled WGS sequence"/>
</dbReference>
<evidence type="ECO:0000313" key="5">
    <source>
        <dbReference type="Proteomes" id="UP000466307"/>
    </source>
</evidence>
<keyword evidence="5" id="KW-1185">Reference proteome</keyword>
<evidence type="ECO:0000259" key="3">
    <source>
        <dbReference type="Pfam" id="PF20177"/>
    </source>
</evidence>
<feature type="compositionally biased region" description="Basic and acidic residues" evidence="1">
    <location>
        <begin position="203"/>
        <end position="218"/>
    </location>
</feature>
<feature type="compositionally biased region" description="Low complexity" evidence="1">
    <location>
        <begin position="230"/>
        <end position="239"/>
    </location>
</feature>
<feature type="compositionally biased region" description="Low complexity" evidence="1">
    <location>
        <begin position="329"/>
        <end position="339"/>
    </location>
</feature>
<evidence type="ECO:0000256" key="2">
    <source>
        <dbReference type="SAM" id="Phobius"/>
    </source>
</evidence>
<feature type="compositionally biased region" description="Basic and acidic residues" evidence="1">
    <location>
        <begin position="186"/>
        <end position="195"/>
    </location>
</feature>
<evidence type="ECO:0000256" key="1">
    <source>
        <dbReference type="SAM" id="MobiDB-lite"/>
    </source>
</evidence>
<dbReference type="InterPro" id="IPR046672">
    <property type="entry name" value="DUF6542"/>
</dbReference>
<gene>
    <name evidence="4" type="ORF">GYA93_00030</name>
</gene>
<dbReference type="Pfam" id="PF20177">
    <property type="entry name" value="DUF6542"/>
    <property type="match status" value="1"/>
</dbReference>
<protein>
    <recommendedName>
        <fullName evidence="3">DUF6542 domain-containing protein</fullName>
    </recommendedName>
</protein>
<keyword evidence="2" id="KW-0812">Transmembrane</keyword>
<organism evidence="4 5">
    <name type="scientific">Gordonia desulfuricans</name>
    <dbReference type="NCBI Taxonomy" id="89051"/>
    <lineage>
        <taxon>Bacteria</taxon>
        <taxon>Bacillati</taxon>
        <taxon>Actinomycetota</taxon>
        <taxon>Actinomycetes</taxon>
        <taxon>Mycobacteriales</taxon>
        <taxon>Gordoniaceae</taxon>
        <taxon>Gordonia</taxon>
    </lineage>
</organism>
<feature type="region of interest" description="Disordered" evidence="1">
    <location>
        <begin position="136"/>
        <end position="346"/>
    </location>
</feature>
<feature type="compositionally biased region" description="Basic and acidic residues" evidence="1">
    <location>
        <begin position="254"/>
        <end position="294"/>
    </location>
</feature>
<feature type="compositionally biased region" description="Low complexity" evidence="1">
    <location>
        <begin position="149"/>
        <end position="169"/>
    </location>
</feature>
<dbReference type="EMBL" id="JAADZU010000001">
    <property type="protein sequence ID" value="NDK87975.1"/>
    <property type="molecule type" value="Genomic_DNA"/>
</dbReference>
<proteinExistence type="predicted"/>
<comment type="caution">
    <text evidence="4">The sequence shown here is derived from an EMBL/GenBank/DDBJ whole genome shotgun (WGS) entry which is preliminary data.</text>
</comment>
<reference evidence="4 5" key="1">
    <citation type="submission" date="2020-01" db="EMBL/GenBank/DDBJ databases">
        <title>Investigation of new actinobacteria for the biodesulphurisation of diesel fuel.</title>
        <authorList>
            <person name="Athi Narayanan S.M."/>
        </authorList>
    </citation>
    <scope>NUCLEOTIDE SEQUENCE [LARGE SCALE GENOMIC DNA]</scope>
    <source>
        <strain evidence="4 5">213E</strain>
    </source>
</reference>
<keyword evidence="2" id="KW-1133">Transmembrane helix</keyword>
<feature type="domain" description="DUF6542" evidence="3">
    <location>
        <begin position="14"/>
        <end position="132"/>
    </location>
</feature>
<feature type="transmembrane region" description="Helical" evidence="2">
    <location>
        <begin position="67"/>
        <end position="89"/>
    </location>
</feature>
<feature type="transmembrane region" description="Helical" evidence="2">
    <location>
        <begin position="41"/>
        <end position="61"/>
    </location>
</feature>
<feature type="compositionally biased region" description="Polar residues" evidence="1">
    <location>
        <begin position="137"/>
        <end position="148"/>
    </location>
</feature>
<name>A0A7K3LI90_9ACTN</name>
<feature type="transmembrane region" description="Helical" evidence="2">
    <location>
        <begin position="15"/>
        <end position="34"/>
    </location>
</feature>
<evidence type="ECO:0000313" key="4">
    <source>
        <dbReference type="EMBL" id="NDK87975.1"/>
    </source>
</evidence>
<feature type="compositionally biased region" description="Low complexity" evidence="1">
    <location>
        <begin position="295"/>
        <end position="321"/>
    </location>
</feature>
<keyword evidence="2" id="KW-0472">Membrane</keyword>
<sequence>MPVDQQSVLPSVRGVPWWGAILIATVITAIGAIIDTSANSTIGGAFNFCQLVGCVLAALAVRRRALFTAAAQPPLISFVIALIALYASADQASELKSLILKVLLPIAGNFPWMAITFLVTLVVVVGRWYLTRPGTDSPFTRTSAATKNPTAKNPTATSSSAAAAKKPAAGKNPTSRRADPGTPRAGQHERSERGSARAVAAEGRTRKADAARTRKPRPDATAQAASTNGTTARTDATTRAAEEPRRAQSGARRQSGERTAAGERAQHAERATSGERSQQEARARRRRAAEENAREAATTGAAGTGAAAAGTPRPRPRSAAADLDRYESAAGQTAAAPRPARTRRQH</sequence>
<feature type="transmembrane region" description="Helical" evidence="2">
    <location>
        <begin position="110"/>
        <end position="130"/>
    </location>
</feature>
<accession>A0A7K3LI90</accession>
<dbReference type="AlphaFoldDB" id="A0A7K3LI90"/>